<dbReference type="EMBL" id="CABVPU010000001">
    <property type="protein sequence ID" value="VWB07200.1"/>
    <property type="molecule type" value="Genomic_DNA"/>
</dbReference>
<feature type="domain" description="Major facilitator superfamily (MFS) profile" evidence="6">
    <location>
        <begin position="22"/>
        <end position="433"/>
    </location>
</feature>
<name>A0A6P2GUI7_BURL3</name>
<feature type="transmembrane region" description="Helical" evidence="5">
    <location>
        <begin position="53"/>
        <end position="76"/>
    </location>
</feature>
<dbReference type="PANTHER" id="PTHR23508">
    <property type="entry name" value="CARBOXYLIC ACID TRANSPORTER PROTEIN HOMOLOG"/>
    <property type="match status" value="1"/>
</dbReference>
<proteinExistence type="predicted"/>
<keyword evidence="3 5" id="KW-1133">Transmembrane helix</keyword>
<protein>
    <submittedName>
        <fullName evidence="7">MFS transporter</fullName>
    </submittedName>
</protein>
<comment type="subcellular location">
    <subcellularLocation>
        <location evidence="1">Membrane</location>
        <topology evidence="1">Multi-pass membrane protein</topology>
    </subcellularLocation>
</comment>
<feature type="transmembrane region" description="Helical" evidence="5">
    <location>
        <begin position="256"/>
        <end position="276"/>
    </location>
</feature>
<evidence type="ECO:0000256" key="1">
    <source>
        <dbReference type="ARBA" id="ARBA00004141"/>
    </source>
</evidence>
<dbReference type="Proteomes" id="UP000494174">
    <property type="component" value="Unassembled WGS sequence"/>
</dbReference>
<feature type="transmembrane region" description="Helical" evidence="5">
    <location>
        <begin position="20"/>
        <end position="47"/>
    </location>
</feature>
<dbReference type="PROSITE" id="PS50850">
    <property type="entry name" value="MFS"/>
    <property type="match status" value="1"/>
</dbReference>
<feature type="transmembrane region" description="Helical" evidence="5">
    <location>
        <begin position="378"/>
        <end position="405"/>
    </location>
</feature>
<keyword evidence="2 5" id="KW-0812">Transmembrane</keyword>
<dbReference type="CDD" id="cd17365">
    <property type="entry name" value="MFS_PcaK_like"/>
    <property type="match status" value="1"/>
</dbReference>
<dbReference type="RefSeq" id="WP_174966891.1">
    <property type="nucleotide sequence ID" value="NZ_CABVPU010000001.1"/>
</dbReference>
<gene>
    <name evidence="7" type="ORF">BLA15945_00148</name>
</gene>
<accession>A0A6P2GUI7</accession>
<evidence type="ECO:0000313" key="8">
    <source>
        <dbReference type="Proteomes" id="UP000494174"/>
    </source>
</evidence>
<evidence type="ECO:0000256" key="2">
    <source>
        <dbReference type="ARBA" id="ARBA00022692"/>
    </source>
</evidence>
<feature type="transmembrane region" description="Helical" evidence="5">
    <location>
        <begin position="411"/>
        <end position="428"/>
    </location>
</feature>
<feature type="transmembrane region" description="Helical" evidence="5">
    <location>
        <begin position="146"/>
        <end position="165"/>
    </location>
</feature>
<dbReference type="Pfam" id="PF07690">
    <property type="entry name" value="MFS_1"/>
    <property type="match status" value="1"/>
</dbReference>
<feature type="transmembrane region" description="Helical" evidence="5">
    <location>
        <begin position="319"/>
        <end position="337"/>
    </location>
</feature>
<dbReference type="GO" id="GO:0005886">
    <property type="term" value="C:plasma membrane"/>
    <property type="evidence" value="ECO:0007669"/>
    <property type="project" value="TreeGrafter"/>
</dbReference>
<keyword evidence="4 5" id="KW-0472">Membrane</keyword>
<feature type="transmembrane region" description="Helical" evidence="5">
    <location>
        <begin position="88"/>
        <end position="111"/>
    </location>
</feature>
<dbReference type="InterPro" id="IPR020846">
    <property type="entry name" value="MFS_dom"/>
</dbReference>
<dbReference type="AlphaFoldDB" id="A0A6P2GUI7"/>
<evidence type="ECO:0000256" key="4">
    <source>
        <dbReference type="ARBA" id="ARBA00023136"/>
    </source>
</evidence>
<dbReference type="GO" id="GO:0046943">
    <property type="term" value="F:carboxylic acid transmembrane transporter activity"/>
    <property type="evidence" value="ECO:0007669"/>
    <property type="project" value="TreeGrafter"/>
</dbReference>
<reference evidence="7 8" key="1">
    <citation type="submission" date="2019-09" db="EMBL/GenBank/DDBJ databases">
        <authorList>
            <person name="Depoorter E."/>
        </authorList>
    </citation>
    <scope>NUCLEOTIDE SEQUENCE [LARGE SCALE GENOMIC DNA]</scope>
    <source>
        <strain evidence="7">R-15945</strain>
    </source>
</reference>
<dbReference type="InterPro" id="IPR036259">
    <property type="entry name" value="MFS_trans_sf"/>
</dbReference>
<evidence type="ECO:0000256" key="3">
    <source>
        <dbReference type="ARBA" id="ARBA00022989"/>
    </source>
</evidence>
<dbReference type="SUPFAM" id="SSF103473">
    <property type="entry name" value="MFS general substrate transporter"/>
    <property type="match status" value="1"/>
</dbReference>
<feature type="transmembrane region" description="Helical" evidence="5">
    <location>
        <begin position="177"/>
        <end position="195"/>
    </location>
</feature>
<evidence type="ECO:0000256" key="5">
    <source>
        <dbReference type="SAM" id="Phobius"/>
    </source>
</evidence>
<sequence length="456" mass="47993">MRQFDLQAVIDEARFGRFHAVVLCWCILIMILDGYDLAIVGISLPLIMKEMHITPVTAGVIASSSLFGMMVGSILLGSIADRIGRRPAIVLCVLLFSVFSAAAGAVGGAVAFCALRFLAGLGLGGIAPTCAAQMTEYSPRRMRSMLVSLMFAGYSGGGVLAALLGKSLMENYGWRSIYFAAAVPIVLVPVIWRTLPESLSFLVLKGRDAEVRRIAQRLIPGHVPQPGDRFAMPKEQAGPTRLLGALFSEGRAFSTLMFWVTCITNLFMVYGLSSWLTKLMASAGYSLGSALTFVMAMNLGAVVGAIGGGWLADRLNIQRVLIGMYLLAAVSIALLGYKAPTALLYAVVTVAGACTIGTQIVVYAYAGQFYPTNVRSTGVGWAAGIGRLGAMFGPILIGVIVGLALPLQFNFYAMAVPAVIGAFAVALVNDRLSDRVRRGAPQCGAGELGAAGEGSA</sequence>
<organism evidence="7 8">
    <name type="scientific">Burkholderia lata (strain ATCC 17760 / DSM 23089 / LMG 22485 / NCIMB 9086 / R18194 / 383)</name>
    <dbReference type="NCBI Taxonomy" id="482957"/>
    <lineage>
        <taxon>Bacteria</taxon>
        <taxon>Pseudomonadati</taxon>
        <taxon>Pseudomonadota</taxon>
        <taxon>Betaproteobacteria</taxon>
        <taxon>Burkholderiales</taxon>
        <taxon>Burkholderiaceae</taxon>
        <taxon>Burkholderia</taxon>
        <taxon>Burkholderia cepacia complex</taxon>
    </lineage>
</organism>
<feature type="transmembrane region" description="Helical" evidence="5">
    <location>
        <begin position="343"/>
        <end position="366"/>
    </location>
</feature>
<dbReference type="InterPro" id="IPR011701">
    <property type="entry name" value="MFS"/>
</dbReference>
<dbReference type="Gene3D" id="1.20.1250.20">
    <property type="entry name" value="MFS general substrate transporter like domains"/>
    <property type="match status" value="1"/>
</dbReference>
<feature type="transmembrane region" description="Helical" evidence="5">
    <location>
        <begin position="288"/>
        <end position="312"/>
    </location>
</feature>
<evidence type="ECO:0000259" key="6">
    <source>
        <dbReference type="PROSITE" id="PS50850"/>
    </source>
</evidence>
<dbReference type="PANTHER" id="PTHR23508:SF10">
    <property type="entry name" value="CARBOXYLIC ACID TRANSPORTER PROTEIN HOMOLOG"/>
    <property type="match status" value="1"/>
</dbReference>
<evidence type="ECO:0000313" key="7">
    <source>
        <dbReference type="EMBL" id="VWB07200.1"/>
    </source>
</evidence>